<sequence>MTLSDSQRWESRLAKIQYYPNGVSARSDSPMKAKAISLCFCSVLFIHPLLWFGLRVHRVYRLVTFLSHFIFLLRLFICFFFSFRLPLWVFPSNGWW</sequence>
<keyword evidence="1" id="KW-0812">Transmembrane</keyword>
<dbReference type="Proteomes" id="UP000326532">
    <property type="component" value="Unassembled WGS sequence"/>
</dbReference>
<keyword evidence="1" id="KW-0472">Membrane</keyword>
<gene>
    <name evidence="2" type="ORF">BDV34DRAFT_205302</name>
</gene>
<dbReference type="VEuPathDB" id="FungiDB:BDV34DRAFT_205302"/>
<protein>
    <submittedName>
        <fullName evidence="2">Uncharacterized protein</fullName>
    </submittedName>
</protein>
<accession>A0A5N6D853</accession>
<organism evidence="2 3">
    <name type="scientific">Aspergillus parasiticus</name>
    <dbReference type="NCBI Taxonomy" id="5067"/>
    <lineage>
        <taxon>Eukaryota</taxon>
        <taxon>Fungi</taxon>
        <taxon>Dikarya</taxon>
        <taxon>Ascomycota</taxon>
        <taxon>Pezizomycotina</taxon>
        <taxon>Eurotiomycetes</taxon>
        <taxon>Eurotiomycetidae</taxon>
        <taxon>Eurotiales</taxon>
        <taxon>Aspergillaceae</taxon>
        <taxon>Aspergillus</taxon>
        <taxon>Aspergillus subgen. Circumdati</taxon>
    </lineage>
</organism>
<feature type="transmembrane region" description="Helical" evidence="1">
    <location>
        <begin position="66"/>
        <end position="90"/>
    </location>
</feature>
<keyword evidence="1" id="KW-1133">Transmembrane helix</keyword>
<name>A0A5N6D853_ASPPA</name>
<proteinExistence type="predicted"/>
<reference evidence="2 3" key="1">
    <citation type="submission" date="2019-04" db="EMBL/GenBank/DDBJ databases">
        <title>Fungal friends and foes A comparative genomics study of 23 Aspergillus species from section Flavi.</title>
        <authorList>
            <consortium name="DOE Joint Genome Institute"/>
            <person name="Kjaerbolling I."/>
            <person name="Vesth T.C."/>
            <person name="Frisvad J.C."/>
            <person name="Nybo J.L."/>
            <person name="Theobald S."/>
            <person name="Kildgaard S."/>
            <person name="Petersen T.I."/>
            <person name="Kuo A."/>
            <person name="Sato A."/>
            <person name="Lyhne E.K."/>
            <person name="Kogle M.E."/>
            <person name="Wiebenga A."/>
            <person name="Kun R.S."/>
            <person name="Lubbers R.J."/>
            <person name="Makela M.R."/>
            <person name="Barry K."/>
            <person name="Chovatia M."/>
            <person name="Clum A."/>
            <person name="Daum C."/>
            <person name="Haridas S."/>
            <person name="He G."/>
            <person name="LaButti K."/>
            <person name="Lipzen A."/>
            <person name="Mondo S."/>
            <person name="Pangilinan J."/>
            <person name="Riley R."/>
            <person name="Salamov A."/>
            <person name="Simmons B.A."/>
            <person name="Magnuson J.K."/>
            <person name="Henrissat B."/>
            <person name="Mortensen U.H."/>
            <person name="Larsen T.O."/>
            <person name="De vries R.P."/>
            <person name="Grigoriev I.V."/>
            <person name="Machida M."/>
            <person name="Baker S.E."/>
            <person name="Andersen M.R."/>
        </authorList>
    </citation>
    <scope>NUCLEOTIDE SEQUENCE [LARGE SCALE GENOMIC DNA]</scope>
    <source>
        <strain evidence="2 3">CBS 117618</strain>
    </source>
</reference>
<evidence type="ECO:0000313" key="3">
    <source>
        <dbReference type="Proteomes" id="UP000326532"/>
    </source>
</evidence>
<evidence type="ECO:0000256" key="1">
    <source>
        <dbReference type="SAM" id="Phobius"/>
    </source>
</evidence>
<keyword evidence="3" id="KW-1185">Reference proteome</keyword>
<dbReference type="AlphaFoldDB" id="A0A5N6D853"/>
<evidence type="ECO:0000313" key="2">
    <source>
        <dbReference type="EMBL" id="KAB8200250.1"/>
    </source>
</evidence>
<feature type="transmembrane region" description="Helical" evidence="1">
    <location>
        <begin position="35"/>
        <end position="54"/>
    </location>
</feature>
<dbReference type="EMBL" id="ML735049">
    <property type="protein sequence ID" value="KAB8200250.1"/>
    <property type="molecule type" value="Genomic_DNA"/>
</dbReference>